<dbReference type="Proteomes" id="UP000594638">
    <property type="component" value="Unassembled WGS sequence"/>
</dbReference>
<evidence type="ECO:0000313" key="2">
    <source>
        <dbReference type="Proteomes" id="UP000594638"/>
    </source>
</evidence>
<dbReference type="EMBL" id="CACTIH010001810">
    <property type="protein sequence ID" value="CAA2963507.1"/>
    <property type="molecule type" value="Genomic_DNA"/>
</dbReference>
<dbReference type="AlphaFoldDB" id="A0A8S0Q8C4"/>
<evidence type="ECO:0000313" key="1">
    <source>
        <dbReference type="EMBL" id="CAA2963507.1"/>
    </source>
</evidence>
<gene>
    <name evidence="1" type="ORF">OLEA9_A023048</name>
</gene>
<sequence length="148" mass="15353">MELASAGPNAALALGAVTHLSSSVDYANRKIYISNVLVNASAQQLRGYFEKFGEIESGPTGFDPAKFKGLSAGTKSDIVKAVDGICESFAWWWVDWECTFGWFDGRLGLGAYSGVGSGGSSEAILPRLGLGAYSSASAGNGGSNGQML</sequence>
<dbReference type="InterPro" id="IPR035979">
    <property type="entry name" value="RBD_domain_sf"/>
</dbReference>
<reference evidence="1 2" key="1">
    <citation type="submission" date="2019-12" db="EMBL/GenBank/DDBJ databases">
        <authorList>
            <person name="Alioto T."/>
            <person name="Alioto T."/>
            <person name="Gomez Garrido J."/>
        </authorList>
    </citation>
    <scope>NUCLEOTIDE SEQUENCE [LARGE SCALE GENOMIC DNA]</scope>
</reference>
<comment type="caution">
    <text evidence="1">The sequence shown here is derived from an EMBL/GenBank/DDBJ whole genome shotgun (WGS) entry which is preliminary data.</text>
</comment>
<dbReference type="SUPFAM" id="SSF54928">
    <property type="entry name" value="RNA-binding domain, RBD"/>
    <property type="match status" value="1"/>
</dbReference>
<accession>A0A8S0Q8C4</accession>
<proteinExistence type="predicted"/>
<dbReference type="OrthoDB" id="1875751at2759"/>
<dbReference type="Gramene" id="OE9A023048T1">
    <property type="protein sequence ID" value="OE9A023048C1"/>
    <property type="gene ID" value="OE9A023048"/>
</dbReference>
<dbReference type="GO" id="GO:0003676">
    <property type="term" value="F:nucleic acid binding"/>
    <property type="evidence" value="ECO:0007669"/>
    <property type="project" value="InterPro"/>
</dbReference>
<name>A0A8S0Q8C4_OLEEU</name>
<keyword evidence="2" id="KW-1185">Reference proteome</keyword>
<organism evidence="1 2">
    <name type="scientific">Olea europaea subsp. europaea</name>
    <dbReference type="NCBI Taxonomy" id="158383"/>
    <lineage>
        <taxon>Eukaryota</taxon>
        <taxon>Viridiplantae</taxon>
        <taxon>Streptophyta</taxon>
        <taxon>Embryophyta</taxon>
        <taxon>Tracheophyta</taxon>
        <taxon>Spermatophyta</taxon>
        <taxon>Magnoliopsida</taxon>
        <taxon>eudicotyledons</taxon>
        <taxon>Gunneridae</taxon>
        <taxon>Pentapetalae</taxon>
        <taxon>asterids</taxon>
        <taxon>lamiids</taxon>
        <taxon>Lamiales</taxon>
        <taxon>Oleaceae</taxon>
        <taxon>Oleeae</taxon>
        <taxon>Olea</taxon>
    </lineage>
</organism>
<protein>
    <submittedName>
        <fullName evidence="1">UBP1-associated 2A-like</fullName>
    </submittedName>
</protein>